<keyword evidence="3" id="KW-1185">Reference proteome</keyword>
<proteinExistence type="predicted"/>
<sequence length="136" mass="14940">MLVSLPLPYRFSSAAASALLPQTPLFIRDPAGAKLRRIITWLSRSLFPLWTLDSCVGLGVRMGRHEAAPIPSQARLLLDQFPHVESDILLAIARHTLEPIELYKLDEQYRSASSANTPLPADLSDPLSTSNNGDHA</sequence>
<comment type="caution">
    <text evidence="2">The sequence shown here is derived from an EMBL/GenBank/DDBJ whole genome shotgun (WGS) entry which is preliminary data.</text>
</comment>
<evidence type="ECO:0000313" key="3">
    <source>
        <dbReference type="Proteomes" id="UP000814176"/>
    </source>
</evidence>
<reference evidence="2 3" key="1">
    <citation type="journal article" date="2021" name="Environ. Microbiol.">
        <title>Gene family expansions and transcriptome signatures uncover fungal adaptations to wood decay.</title>
        <authorList>
            <person name="Hage H."/>
            <person name="Miyauchi S."/>
            <person name="Viragh M."/>
            <person name="Drula E."/>
            <person name="Min B."/>
            <person name="Chaduli D."/>
            <person name="Navarro D."/>
            <person name="Favel A."/>
            <person name="Norest M."/>
            <person name="Lesage-Meessen L."/>
            <person name="Balint B."/>
            <person name="Merenyi Z."/>
            <person name="de Eugenio L."/>
            <person name="Morin E."/>
            <person name="Martinez A.T."/>
            <person name="Baldrian P."/>
            <person name="Stursova M."/>
            <person name="Martinez M.J."/>
            <person name="Novotny C."/>
            <person name="Magnuson J.K."/>
            <person name="Spatafora J.W."/>
            <person name="Maurice S."/>
            <person name="Pangilinan J."/>
            <person name="Andreopoulos W."/>
            <person name="LaButti K."/>
            <person name="Hundley H."/>
            <person name="Na H."/>
            <person name="Kuo A."/>
            <person name="Barry K."/>
            <person name="Lipzen A."/>
            <person name="Henrissat B."/>
            <person name="Riley R."/>
            <person name="Ahrendt S."/>
            <person name="Nagy L.G."/>
            <person name="Grigoriev I.V."/>
            <person name="Martin F."/>
            <person name="Rosso M.N."/>
        </authorList>
    </citation>
    <scope>NUCLEOTIDE SEQUENCE [LARGE SCALE GENOMIC DNA]</scope>
    <source>
        <strain evidence="2 3">CIRM-BRFM 1785</strain>
    </source>
</reference>
<evidence type="ECO:0000256" key="1">
    <source>
        <dbReference type="SAM" id="MobiDB-lite"/>
    </source>
</evidence>
<protein>
    <submittedName>
        <fullName evidence="2">Uncharacterized protein</fullName>
    </submittedName>
</protein>
<feature type="region of interest" description="Disordered" evidence="1">
    <location>
        <begin position="114"/>
        <end position="136"/>
    </location>
</feature>
<feature type="compositionally biased region" description="Polar residues" evidence="1">
    <location>
        <begin position="126"/>
        <end position="136"/>
    </location>
</feature>
<name>A0ABQ8KT86_9APHY</name>
<evidence type="ECO:0000313" key="2">
    <source>
        <dbReference type="EMBL" id="KAH9842048.1"/>
    </source>
</evidence>
<dbReference type="Proteomes" id="UP000814176">
    <property type="component" value="Unassembled WGS sequence"/>
</dbReference>
<accession>A0ABQ8KT86</accession>
<dbReference type="GeneID" id="72002138"/>
<dbReference type="RefSeq" id="XP_047783347.1">
    <property type="nucleotide sequence ID" value="XM_047921406.1"/>
</dbReference>
<organism evidence="2 3">
    <name type="scientific">Rhodofomes roseus</name>
    <dbReference type="NCBI Taxonomy" id="34475"/>
    <lineage>
        <taxon>Eukaryota</taxon>
        <taxon>Fungi</taxon>
        <taxon>Dikarya</taxon>
        <taxon>Basidiomycota</taxon>
        <taxon>Agaricomycotina</taxon>
        <taxon>Agaricomycetes</taxon>
        <taxon>Polyporales</taxon>
        <taxon>Rhodofomes</taxon>
    </lineage>
</organism>
<gene>
    <name evidence="2" type="ORF">C8Q71DRAFT_721062</name>
</gene>
<dbReference type="EMBL" id="JADCUA010000003">
    <property type="protein sequence ID" value="KAH9842048.1"/>
    <property type="molecule type" value="Genomic_DNA"/>
</dbReference>